<sequence length="293" mass="32272">MRILPVQQRCVSTTDNAATEIQKRHTSAFVLGKIGGARRPRENRSVVAAIEVQTGLRHYVIERYITYRRRLLPCVDAIPPLFVGRNFAAFPVLCMSKAPTRPFSKRSFKENGGARRSWSTASVVSLSQAPADPRSLARQARSEGAIRAAEAIRRHFTSAHDAGTFRGPLSVPVFSTSLGRNIERVGPGPASRRPSIIATGGFARTAEPICDARALSVAEPQHRTSLQIRIVSRPTYVRKLPEQGLLLRGQQRVAAAARDRASFLEPPPHLTNDAPRAYARSPRPEGRNVMGFR</sequence>
<protein>
    <submittedName>
        <fullName evidence="2">Uncharacterized protein</fullName>
    </submittedName>
</protein>
<comment type="caution">
    <text evidence="2">The sequence shown here is derived from an EMBL/GenBank/DDBJ whole genome shotgun (WGS) entry which is preliminary data.</text>
</comment>
<dbReference type="EMBL" id="JAUSWL010000016">
    <property type="protein sequence ID" value="MDQ0546680.1"/>
    <property type="molecule type" value="Genomic_DNA"/>
</dbReference>
<dbReference type="Proteomes" id="UP001223420">
    <property type="component" value="Unassembled WGS sequence"/>
</dbReference>
<evidence type="ECO:0000313" key="2">
    <source>
        <dbReference type="EMBL" id="MDQ0546680.1"/>
    </source>
</evidence>
<evidence type="ECO:0000313" key="3">
    <source>
        <dbReference type="Proteomes" id="UP001223420"/>
    </source>
</evidence>
<accession>A0AAJ1TTP6</accession>
<proteinExistence type="predicted"/>
<gene>
    <name evidence="2" type="ORF">QO001_005632</name>
</gene>
<feature type="region of interest" description="Disordered" evidence="1">
    <location>
        <begin position="261"/>
        <end position="293"/>
    </location>
</feature>
<reference evidence="2" key="1">
    <citation type="submission" date="2023-07" db="EMBL/GenBank/DDBJ databases">
        <title>Genomic Encyclopedia of Type Strains, Phase IV (KMG-IV): sequencing the most valuable type-strain genomes for metagenomic binning, comparative biology and taxonomic classification.</title>
        <authorList>
            <person name="Goeker M."/>
        </authorList>
    </citation>
    <scope>NUCLEOTIDE SEQUENCE</scope>
    <source>
        <strain evidence="2">DSM 19569</strain>
    </source>
</reference>
<evidence type="ECO:0000256" key="1">
    <source>
        <dbReference type="SAM" id="MobiDB-lite"/>
    </source>
</evidence>
<organism evidence="2 3">
    <name type="scientific">Methylobacterium brachiatum</name>
    <dbReference type="NCBI Taxonomy" id="269660"/>
    <lineage>
        <taxon>Bacteria</taxon>
        <taxon>Pseudomonadati</taxon>
        <taxon>Pseudomonadota</taxon>
        <taxon>Alphaproteobacteria</taxon>
        <taxon>Hyphomicrobiales</taxon>
        <taxon>Methylobacteriaceae</taxon>
        <taxon>Methylobacterium</taxon>
    </lineage>
</organism>
<name>A0AAJ1TTP6_9HYPH</name>
<dbReference type="AlphaFoldDB" id="A0AAJ1TTP6"/>